<dbReference type="InterPro" id="IPR007432">
    <property type="entry name" value="DUF480"/>
</dbReference>
<dbReference type="AlphaFoldDB" id="A0AAC9FD12"/>
<dbReference type="Pfam" id="PF04337">
    <property type="entry name" value="DUF480"/>
    <property type="match status" value="1"/>
</dbReference>
<organism evidence="2 3">
    <name type="scientific">Aminobacter aminovorans</name>
    <name type="common">Chelatobacter heintzii</name>
    <dbReference type="NCBI Taxonomy" id="83263"/>
    <lineage>
        <taxon>Bacteria</taxon>
        <taxon>Pseudomonadati</taxon>
        <taxon>Pseudomonadota</taxon>
        <taxon>Alphaproteobacteria</taxon>
        <taxon>Hyphomicrobiales</taxon>
        <taxon>Phyllobacteriaceae</taxon>
        <taxon>Aminobacter</taxon>
    </lineage>
</organism>
<sequence length="222" mass="24239">MNAGFEAIADMTDTDLPHLTPAEARVLGCLIEKKELTPDVYPMTSNALVAAANQKTSREPVMALEMVDIVRTLGTLQSKGLAKQQFASRVERYEHQMAQKFSLTRNQSALIGMLLLRGPQTVYELLARTERMANFADADAVRSELDMLIGRRPALVKEIGRAPGQREDRFAHLLSGDVEAAAIVATSRAPSASPVVSELEERVRLLEEEVAALKARLDAVGA</sequence>
<protein>
    <submittedName>
        <fullName evidence="2">Uncharacterized protein</fullName>
    </submittedName>
</protein>
<dbReference type="SUPFAM" id="SSF46785">
    <property type="entry name" value="Winged helix' DNA-binding domain"/>
    <property type="match status" value="2"/>
</dbReference>
<dbReference type="PANTHER" id="PTHR38768">
    <property type="entry name" value="UPF0502 PROTEIN YCEH"/>
    <property type="match status" value="1"/>
</dbReference>
<name>A0AAC9FD12_AMIAI</name>
<gene>
    <name evidence="2" type="ORF">AA2016_1007</name>
</gene>
<dbReference type="Gene3D" id="1.10.10.10">
    <property type="entry name" value="Winged helix-like DNA-binding domain superfamily/Winged helix DNA-binding domain"/>
    <property type="match status" value="2"/>
</dbReference>
<comment type="similarity">
    <text evidence="1">Belongs to the UPF0502 family.</text>
</comment>
<accession>A0AAC9FD12</accession>
<reference evidence="2 3" key="1">
    <citation type="submission" date="2016-03" db="EMBL/GenBank/DDBJ databases">
        <title>Complete genome of Aminobacter aminovorans KCTC 2477.</title>
        <authorList>
            <person name="Kim K.M."/>
        </authorList>
    </citation>
    <scope>NUCLEOTIDE SEQUENCE [LARGE SCALE GENOMIC DNA]</scope>
    <source>
        <strain evidence="2 3">KCTC 2477</strain>
    </source>
</reference>
<evidence type="ECO:0000313" key="2">
    <source>
        <dbReference type="EMBL" id="AMS39945.1"/>
    </source>
</evidence>
<dbReference type="HAMAP" id="MF_01584">
    <property type="entry name" value="UPF0502"/>
    <property type="match status" value="1"/>
</dbReference>
<dbReference type="InterPro" id="IPR036388">
    <property type="entry name" value="WH-like_DNA-bd_sf"/>
</dbReference>
<dbReference type="EMBL" id="CP015005">
    <property type="protein sequence ID" value="AMS39945.1"/>
    <property type="molecule type" value="Genomic_DNA"/>
</dbReference>
<evidence type="ECO:0000313" key="3">
    <source>
        <dbReference type="Proteomes" id="UP000075755"/>
    </source>
</evidence>
<proteinExistence type="inferred from homology"/>
<dbReference type="Proteomes" id="UP000075755">
    <property type="component" value="Chromosome"/>
</dbReference>
<dbReference type="PANTHER" id="PTHR38768:SF1">
    <property type="entry name" value="UPF0502 PROTEIN YCEH"/>
    <property type="match status" value="1"/>
</dbReference>
<evidence type="ECO:0000256" key="1">
    <source>
        <dbReference type="HAMAP-Rule" id="MF_01584"/>
    </source>
</evidence>
<dbReference type="KEGG" id="aak:AA2016_1007"/>
<dbReference type="InterPro" id="IPR036390">
    <property type="entry name" value="WH_DNA-bd_sf"/>
</dbReference>